<evidence type="ECO:0000313" key="11">
    <source>
        <dbReference type="WBParaSite" id="TMUE_3000014463.2"/>
    </source>
</evidence>
<dbReference type="WBParaSite" id="TMUE_3000014463.2">
    <property type="protein sequence ID" value="TMUE_3000014463.2"/>
    <property type="gene ID" value="WBGene00285869"/>
</dbReference>
<reference evidence="9" key="1">
    <citation type="submission" date="2013-11" db="EMBL/GenBank/DDBJ databases">
        <authorList>
            <person name="Aslett M."/>
        </authorList>
    </citation>
    <scope>NUCLEOTIDE SEQUENCE [LARGE SCALE GENOMIC DNA]</scope>
    <source>
        <strain evidence="9">Edinburgh</strain>
    </source>
</reference>
<keyword evidence="4" id="KW-0378">Hydrolase</keyword>
<dbReference type="Gene3D" id="3.40.1790.10">
    <property type="entry name" value="Indigoidine synthase domain"/>
    <property type="match status" value="1"/>
</dbReference>
<proteinExistence type="inferred from homology"/>
<dbReference type="PANTHER" id="PTHR42909:SF1">
    <property type="entry name" value="CARBOHYDRATE KINASE PFKB DOMAIN-CONTAINING PROTEIN"/>
    <property type="match status" value="1"/>
</dbReference>
<keyword evidence="7" id="KW-0326">Glycosidase</keyword>
<dbReference type="GO" id="GO:0005737">
    <property type="term" value="C:cytoplasm"/>
    <property type="evidence" value="ECO:0007669"/>
    <property type="project" value="TreeGrafter"/>
</dbReference>
<keyword evidence="5" id="KW-0464">Manganese</keyword>
<evidence type="ECO:0000256" key="3">
    <source>
        <dbReference type="ARBA" id="ARBA00022777"/>
    </source>
</evidence>
<evidence type="ECO:0000313" key="9">
    <source>
        <dbReference type="Proteomes" id="UP000046395"/>
    </source>
</evidence>
<dbReference type="Gene3D" id="3.40.1190.20">
    <property type="match status" value="1"/>
</dbReference>
<dbReference type="GO" id="GO:0006796">
    <property type="term" value="P:phosphate-containing compound metabolic process"/>
    <property type="evidence" value="ECO:0007669"/>
    <property type="project" value="UniProtKB-ARBA"/>
</dbReference>
<dbReference type="GO" id="GO:0016798">
    <property type="term" value="F:hydrolase activity, acting on glycosyl bonds"/>
    <property type="evidence" value="ECO:0007669"/>
    <property type="project" value="UniProtKB-KW"/>
</dbReference>
<reference evidence="10" key="3">
    <citation type="submission" date="2019-12" db="UniProtKB">
        <authorList>
            <consortium name="WormBaseParasite"/>
        </authorList>
    </citation>
    <scope>IDENTIFICATION</scope>
</reference>
<evidence type="ECO:0000256" key="1">
    <source>
        <dbReference type="ARBA" id="ARBA00022679"/>
    </source>
</evidence>
<keyword evidence="9" id="KW-1185">Reference proteome</keyword>
<organism evidence="9 10">
    <name type="scientific">Trichuris muris</name>
    <name type="common">Mouse whipworm</name>
    <dbReference type="NCBI Taxonomy" id="70415"/>
    <lineage>
        <taxon>Eukaryota</taxon>
        <taxon>Metazoa</taxon>
        <taxon>Ecdysozoa</taxon>
        <taxon>Nematoda</taxon>
        <taxon>Enoplea</taxon>
        <taxon>Dorylaimia</taxon>
        <taxon>Trichinellida</taxon>
        <taxon>Trichuridae</taxon>
        <taxon>Trichuris</taxon>
    </lineage>
</organism>
<keyword evidence="2" id="KW-0479">Metal-binding</keyword>
<evidence type="ECO:0000256" key="6">
    <source>
        <dbReference type="ARBA" id="ARBA00023239"/>
    </source>
</evidence>
<dbReference type="Pfam" id="PF04227">
    <property type="entry name" value="Indigoidine_A"/>
    <property type="match status" value="1"/>
</dbReference>
<dbReference type="PROSITE" id="PS00583">
    <property type="entry name" value="PFKB_KINASES_1"/>
    <property type="match status" value="1"/>
</dbReference>
<evidence type="ECO:0000313" key="10">
    <source>
        <dbReference type="WBParaSite" id="TMUE_3000014463.1"/>
    </source>
</evidence>
<protein>
    <submittedName>
        <fullName evidence="10 11">PfkB domain-containing protein</fullName>
    </submittedName>
</protein>
<dbReference type="InterPro" id="IPR007342">
    <property type="entry name" value="PsuG"/>
</dbReference>
<dbReference type="GO" id="GO:0004730">
    <property type="term" value="F:pseudouridylate synthase activity"/>
    <property type="evidence" value="ECO:0007669"/>
    <property type="project" value="InterPro"/>
</dbReference>
<evidence type="ECO:0000259" key="8">
    <source>
        <dbReference type="Pfam" id="PF00294"/>
    </source>
</evidence>
<dbReference type="PANTHER" id="PTHR42909">
    <property type="entry name" value="ZGC:136858"/>
    <property type="match status" value="1"/>
</dbReference>
<dbReference type="InterPro" id="IPR029056">
    <property type="entry name" value="Ribokinase-like"/>
</dbReference>
<dbReference type="AlphaFoldDB" id="A0A5S6R4V9"/>
<dbReference type="GO" id="GO:0046872">
    <property type="term" value="F:metal ion binding"/>
    <property type="evidence" value="ECO:0007669"/>
    <property type="project" value="UniProtKB-KW"/>
</dbReference>
<sequence length="661" mass="71655">MFFRVPWSRWISAKAAEQGVICLSEEVRSSLTEKKPIVALESAVITHGMPYPINVQTAVSVEEQVRRNGCVPATIAILGGRIRVGLSGHELQALGECKQSVKMARRDLSAGLIRGTVGGTTVSATMLIAHLAGIRVFCTGGIGGVHRDVTETADISADLIELGRLPVAVVCAGIKAILDIPRTLEFLETHSVPVVTLGVGEPFPGFFFKDSGCESPICLENETQISTFLKLHGKLDSKTGVLIAIPPPDMDSNAVDLIKAAVEQSLNEMGDRKIHGKAVTPFLLRRVNELSNGNALKINIALLENNARAASKIAFHLANLESAACTSRIHPQLKVSANFGNETENSYEVVAIGGASVDIFASAKEEISEDGSTVHGVVRKSFGGVARNVADALTRLGVSTKLISVAGDDEEFRTMKEQCPHMDFSGVLVQPTVQTASYVGLLANNRLQCGLLNDDVYDFLSPKWINRHESVIRNSKMVFIDGDIPVESLSFICNLCQPFGIRVWFDPADRRKTTRAFESGCWRKLKYFSPNKNEFLHCLPQMDLRICSGNPLDAAFFEAFVTQHFRAVLGDLDMLLLTLGKDGIIVASKSQDALPQVTHYKAPKVTLVRNDCGAGDCLNAGIMYGLLQGYTIERCVQFGLRCAEASLLSESTVPDTLNALK</sequence>
<keyword evidence="3" id="KW-0418">Kinase</keyword>
<dbReference type="SUPFAM" id="SSF53613">
    <property type="entry name" value="Ribokinase-like"/>
    <property type="match status" value="1"/>
</dbReference>
<dbReference type="STRING" id="70415.A0A5S6R4V9"/>
<dbReference type="InterPro" id="IPR002173">
    <property type="entry name" value="Carboh/pur_kinase_PfkB_CS"/>
</dbReference>
<evidence type="ECO:0000256" key="5">
    <source>
        <dbReference type="ARBA" id="ARBA00023211"/>
    </source>
</evidence>
<reference evidence="9" key="2">
    <citation type="submission" date="2014-03" db="EMBL/GenBank/DDBJ databases">
        <title>The whipworm genome and dual-species transcriptomics of an intimate host-pathogen interaction.</title>
        <authorList>
            <person name="Foth B.J."/>
            <person name="Tsai I.J."/>
            <person name="Reid A.J."/>
            <person name="Bancroft A.J."/>
            <person name="Nichol S."/>
            <person name="Tracey A."/>
            <person name="Holroyd N."/>
            <person name="Cotton J.A."/>
            <person name="Stanley E.J."/>
            <person name="Zarowiecki M."/>
            <person name="Liu J.Z."/>
            <person name="Huckvale T."/>
            <person name="Cooper P.J."/>
            <person name="Grencis R.K."/>
            <person name="Berriman M."/>
        </authorList>
    </citation>
    <scope>NUCLEOTIDE SEQUENCE [LARGE SCALE GENOMIC DNA]</scope>
    <source>
        <strain evidence="9">Edinburgh</strain>
    </source>
</reference>
<keyword evidence="1" id="KW-0808">Transferase</keyword>
<dbReference type="HAMAP" id="MF_01876">
    <property type="entry name" value="PsiMP_glycosidase"/>
    <property type="match status" value="1"/>
</dbReference>
<dbReference type="SUPFAM" id="SSF110581">
    <property type="entry name" value="Indigoidine synthase A-like"/>
    <property type="match status" value="1"/>
</dbReference>
<dbReference type="Proteomes" id="UP000046395">
    <property type="component" value="Unassembled WGS sequence"/>
</dbReference>
<dbReference type="InterPro" id="IPR011611">
    <property type="entry name" value="PfkB_dom"/>
</dbReference>
<dbReference type="WBParaSite" id="TMUE_3000014463.1">
    <property type="protein sequence ID" value="TMUE_3000014463.1"/>
    <property type="gene ID" value="WBGene00285869"/>
</dbReference>
<evidence type="ECO:0000256" key="7">
    <source>
        <dbReference type="ARBA" id="ARBA00023295"/>
    </source>
</evidence>
<keyword evidence="6" id="KW-0456">Lyase</keyword>
<evidence type="ECO:0000256" key="2">
    <source>
        <dbReference type="ARBA" id="ARBA00022723"/>
    </source>
</evidence>
<dbReference type="InterPro" id="IPR022830">
    <property type="entry name" value="Indigdn_synthA-like"/>
</dbReference>
<feature type="domain" description="Carbohydrate kinase PfkB" evidence="8">
    <location>
        <begin position="349"/>
        <end position="653"/>
    </location>
</feature>
<evidence type="ECO:0000256" key="4">
    <source>
        <dbReference type="ARBA" id="ARBA00022801"/>
    </source>
</evidence>
<dbReference type="GO" id="GO:0016301">
    <property type="term" value="F:kinase activity"/>
    <property type="evidence" value="ECO:0007669"/>
    <property type="project" value="UniProtKB-KW"/>
</dbReference>
<name>A0A5S6R4V9_TRIMR</name>
<accession>A0A5S6R4V9</accession>
<dbReference type="Pfam" id="PF00294">
    <property type="entry name" value="PfkB"/>
    <property type="match status" value="1"/>
</dbReference>